<accession>A0A2T6AQ12</accession>
<dbReference type="Proteomes" id="UP000244069">
    <property type="component" value="Unassembled WGS sequence"/>
</dbReference>
<dbReference type="AlphaFoldDB" id="A0A2T6AQ12"/>
<evidence type="ECO:0000313" key="1">
    <source>
        <dbReference type="EMBL" id="PTX45870.1"/>
    </source>
</evidence>
<comment type="caution">
    <text evidence="1">The sequence shown here is derived from an EMBL/GenBank/DDBJ whole genome shotgun (WGS) entry which is preliminary data.</text>
</comment>
<reference evidence="1 2" key="1">
    <citation type="submission" date="2018-04" db="EMBL/GenBank/DDBJ databases">
        <title>Genomic Encyclopedia of Archaeal and Bacterial Type Strains, Phase II (KMG-II): from individual species to whole genera.</title>
        <authorList>
            <person name="Goeker M."/>
        </authorList>
    </citation>
    <scope>NUCLEOTIDE SEQUENCE [LARGE SCALE GENOMIC DNA]</scope>
    <source>
        <strain evidence="1 2">DSM 29329</strain>
    </source>
</reference>
<evidence type="ECO:0000313" key="2">
    <source>
        <dbReference type="Proteomes" id="UP000244069"/>
    </source>
</evidence>
<proteinExistence type="predicted"/>
<sequence>MIENRNTYFETDKATAVEPLTWEPPHAPMDMPRQVLEETRQSRVSPLMRLFFPQRA</sequence>
<protein>
    <submittedName>
        <fullName evidence="1">Uncharacterized protein</fullName>
    </submittedName>
</protein>
<dbReference type="EMBL" id="QBKN01000019">
    <property type="protein sequence ID" value="PTX45870.1"/>
    <property type="molecule type" value="Genomic_DNA"/>
</dbReference>
<gene>
    <name evidence="1" type="ORF">C8N44_11928</name>
</gene>
<name>A0A2T6AQ12_9RHOB</name>
<dbReference type="RefSeq" id="WP_158274058.1">
    <property type="nucleotide sequence ID" value="NZ_BMEZ01000020.1"/>
</dbReference>
<organism evidence="1 2">
    <name type="scientific">Allosediminivita pacifica</name>
    <dbReference type="NCBI Taxonomy" id="1267769"/>
    <lineage>
        <taxon>Bacteria</taxon>
        <taxon>Pseudomonadati</taxon>
        <taxon>Pseudomonadota</taxon>
        <taxon>Alphaproteobacteria</taxon>
        <taxon>Rhodobacterales</taxon>
        <taxon>Paracoccaceae</taxon>
        <taxon>Allosediminivita</taxon>
    </lineage>
</organism>
<dbReference type="OrthoDB" id="7875821at2"/>
<keyword evidence="2" id="KW-1185">Reference proteome</keyword>